<name>A0A252F3P9_9FIRM</name>
<keyword evidence="2" id="KW-0732">Signal</keyword>
<feature type="domain" description="SLH" evidence="3">
    <location>
        <begin position="90"/>
        <end position="150"/>
    </location>
</feature>
<dbReference type="InterPro" id="IPR051465">
    <property type="entry name" value="Cell_Envelope_Struct_Comp"/>
</dbReference>
<feature type="domain" description="SLH" evidence="3">
    <location>
        <begin position="151"/>
        <end position="218"/>
    </location>
</feature>
<dbReference type="GO" id="GO:0010181">
    <property type="term" value="F:FMN binding"/>
    <property type="evidence" value="ECO:0007669"/>
    <property type="project" value="InterPro"/>
</dbReference>
<comment type="caution">
    <text evidence="4">The sequence shown here is derived from an EMBL/GenBank/DDBJ whole genome shotgun (WGS) entry which is preliminary data.</text>
</comment>
<dbReference type="AlphaFoldDB" id="A0A252F3P9"/>
<dbReference type="Proteomes" id="UP000194903">
    <property type="component" value="Unassembled WGS sequence"/>
</dbReference>
<dbReference type="PROSITE" id="PS51272">
    <property type="entry name" value="SLH"/>
    <property type="match status" value="3"/>
</dbReference>
<dbReference type="GO" id="GO:0016020">
    <property type="term" value="C:membrane"/>
    <property type="evidence" value="ECO:0007669"/>
    <property type="project" value="InterPro"/>
</dbReference>
<dbReference type="OrthoDB" id="174569at2"/>
<dbReference type="PANTHER" id="PTHR43308:SF5">
    <property type="entry name" value="S-LAYER PROTEIN _ PEPTIDOGLYCAN ENDO-BETA-N-ACETYLGLUCOSAMINIDASE"/>
    <property type="match status" value="1"/>
</dbReference>
<dbReference type="EMBL" id="NHOC01000007">
    <property type="protein sequence ID" value="OUM20240.1"/>
    <property type="molecule type" value="Genomic_DNA"/>
</dbReference>
<organism evidence="4 5">
    <name type="scientific">Butyricicoccus porcorum</name>
    <dbReference type="NCBI Taxonomy" id="1945634"/>
    <lineage>
        <taxon>Bacteria</taxon>
        <taxon>Bacillati</taxon>
        <taxon>Bacillota</taxon>
        <taxon>Clostridia</taxon>
        <taxon>Eubacteriales</taxon>
        <taxon>Butyricicoccaceae</taxon>
        <taxon>Butyricicoccus</taxon>
    </lineage>
</organism>
<keyword evidence="1" id="KW-0677">Repeat</keyword>
<evidence type="ECO:0000256" key="2">
    <source>
        <dbReference type="SAM" id="SignalP"/>
    </source>
</evidence>
<feature type="signal peptide" evidence="2">
    <location>
        <begin position="1"/>
        <end position="29"/>
    </location>
</feature>
<gene>
    <name evidence="4" type="ORF">CBW42_09340</name>
</gene>
<keyword evidence="5" id="KW-1185">Reference proteome</keyword>
<sequence>MKKNNRFAVRACSIVTAGGMLLGSGAALAANSDITGHWAEATLQAFINKGYLAGYGDGIYKPDNTITRAEFSAIANEVKQYTEGSANIARYTDVSEKDWFYADLSAALKAGYMKGTTATTMEPNKNLTRAEGFTMVANMLGLECNGTRADLKGFADAADVPEWAVSYVGALVREGLIAGYQAADGSVTIQTGNSMTRAEAIVMLNKCLMGDPDELVYVSMNIPYADFYAAEINNTDAVDAVSSATNAKSIKNGEGELNEGTYNDYNADTWVAGESRVNIKGVTYPVAVCRGDLAKLPQAQSAQSDYYYTMLDSAPAVYKTLTVDGDKLTFGKAECEAQKLEAGVSISTNSAWGDYQLEIDTDAFDNAKVYGVVLSAEKDGVTTAYGMRHQENIWRKTEIAWSSGIKTTEPHGNTLNSEHYVGLMGSTIQSVTYYTDAGVYTIDCNAYVAKKFVSTLAVENAPADSGRTAVSMEDFPEDYDKQYVVTNAKGETVEGFACDGQSVSWTGTPTVGQYTLTVSDQSGVYAPVSTSFVLTSDAVVAAYDAQNIQLIRAEDAAEDDFSNYLANIASVTVGETSYNASGKRSVKIINDDGTINLEAKSGETAIFEAGKTYSVEVTATGYTKNLSFTLSVPGGEQTLTGTATTEPDEFHDFDAYDITIDVVVENDVVKSIALNTGCKIDDENLTYFNKAMNGRGSKAGIAAQLTGKSVSELSSVECDAVSTATCSSNAIVKAVQNAVKGE</sequence>
<reference evidence="4 5" key="1">
    <citation type="submission" date="2017-05" db="EMBL/GenBank/DDBJ databases">
        <title>Butyricicoccus porcorum sp. nov. a butyrate-producing bacterium from the swine intestinal tract.</title>
        <authorList>
            <person name="Trachsel J."/>
            <person name="Humphrey S."/>
            <person name="Allen H.K."/>
        </authorList>
    </citation>
    <scope>NUCLEOTIDE SEQUENCE [LARGE SCALE GENOMIC DNA]</scope>
    <source>
        <strain evidence="4">BB10</strain>
    </source>
</reference>
<dbReference type="SMART" id="SM00900">
    <property type="entry name" value="FMN_bind"/>
    <property type="match status" value="1"/>
</dbReference>
<proteinExistence type="predicted"/>
<dbReference type="Gene3D" id="3.90.1010.20">
    <property type="match status" value="1"/>
</dbReference>
<protein>
    <recommendedName>
        <fullName evidence="3">SLH domain-containing protein</fullName>
    </recommendedName>
</protein>
<evidence type="ECO:0000313" key="5">
    <source>
        <dbReference type="Proteomes" id="UP000194903"/>
    </source>
</evidence>
<dbReference type="InterPro" id="IPR007329">
    <property type="entry name" value="FMN-bd"/>
</dbReference>
<dbReference type="InterPro" id="IPR001119">
    <property type="entry name" value="SLH_dom"/>
</dbReference>
<dbReference type="Pfam" id="PF00395">
    <property type="entry name" value="SLH"/>
    <property type="match status" value="3"/>
</dbReference>
<accession>A0A252F3P9</accession>
<feature type="domain" description="SLH" evidence="3">
    <location>
        <begin position="26"/>
        <end position="89"/>
    </location>
</feature>
<dbReference type="Pfam" id="PF04205">
    <property type="entry name" value="FMN_bind"/>
    <property type="match status" value="1"/>
</dbReference>
<dbReference type="PANTHER" id="PTHR43308">
    <property type="entry name" value="OUTER MEMBRANE PROTEIN ALPHA-RELATED"/>
    <property type="match status" value="1"/>
</dbReference>
<dbReference type="InterPro" id="IPR011432">
    <property type="entry name" value="Shr-like_HID"/>
</dbReference>
<feature type="chain" id="PRO_5012128962" description="SLH domain-containing protein" evidence="2">
    <location>
        <begin position="30"/>
        <end position="742"/>
    </location>
</feature>
<evidence type="ECO:0000313" key="4">
    <source>
        <dbReference type="EMBL" id="OUM20240.1"/>
    </source>
</evidence>
<evidence type="ECO:0000256" key="1">
    <source>
        <dbReference type="ARBA" id="ARBA00022737"/>
    </source>
</evidence>
<evidence type="ECO:0000259" key="3">
    <source>
        <dbReference type="PROSITE" id="PS51272"/>
    </source>
</evidence>
<dbReference type="RefSeq" id="WP_087020428.1">
    <property type="nucleotide sequence ID" value="NZ_NHOC01000007.1"/>
</dbReference>
<dbReference type="Pfam" id="PF07550">
    <property type="entry name" value="Shr-like_HID"/>
    <property type="match status" value="1"/>
</dbReference>